<dbReference type="InterPro" id="IPR004843">
    <property type="entry name" value="Calcineurin-like_PHP"/>
</dbReference>
<organism evidence="4 5">
    <name type="scientific">Candidatus Limisoma faecipullorum</name>
    <dbReference type="NCBI Taxonomy" id="2840854"/>
    <lineage>
        <taxon>Bacteria</taxon>
        <taxon>Pseudomonadati</taxon>
        <taxon>Bacteroidota</taxon>
        <taxon>Bacteroidia</taxon>
        <taxon>Bacteroidales</taxon>
        <taxon>Candidatus Limisoma</taxon>
    </lineage>
</organism>
<sequence length="614" mass="69272">MNTKSIIKSLSIAALLLCSQNLQALKFSVLSDIHVTPGNVNEQQLRNAIAEISGNNSEFVILSGDLSNEGSDEQLYNVKSILDGLTKPIYVIPGNHENNWSQSATKTFSDIWNDDRFVFESDSLIFIGINCGPYMKMGDGHIKQEDLIWLDKELSRRCSPGKRVVSINHYPIKDDLDNWQEYIKTLQKYPVIVHICGHYHTFDKYKGGDIDAVICRALDMTRVNDGYGYTNFDITTDSIFLYDKAIGKEQVLKYAFPAKSKHPEYKETAAEKFAVPQNVKLEKVFQDSASIFTRVAIDSKRIYFGNSLGEVKAIDKNTGKQLWKFETKASLFSRPALTSKYIIIPTSDKRIIWADKETGRIIRENDSKGPYVADGVVKGDRLYQGGYKKFECWNTHTGNIVWRNKDFDNYCQAAPVVDGNDVIFGAWDTYLRCLDRKTGKLKWKWNNGKNANMLGPGNCVPVVTKNRVFVVAPDRYMTALDRKTGKEIWRSNFDGKYKVRESLGSSPDKKYVYAKTMDGQLIAVNTTSDTPAVDFVVDAGFGYEHTPCIIVEKNGIIFMGSRKGVLAAIDAKTFQLLWRYQLGSSAFNGFETSKDGSVYASLIEGTIWKITPQK</sequence>
<dbReference type="Proteomes" id="UP000823598">
    <property type="component" value="Unassembled WGS sequence"/>
</dbReference>
<dbReference type="PANTHER" id="PTHR34512:SF30">
    <property type="entry name" value="OUTER MEMBRANE PROTEIN ASSEMBLY FACTOR BAMB"/>
    <property type="match status" value="1"/>
</dbReference>
<evidence type="ECO:0000313" key="5">
    <source>
        <dbReference type="Proteomes" id="UP000823598"/>
    </source>
</evidence>
<reference evidence="4" key="2">
    <citation type="journal article" date="2021" name="PeerJ">
        <title>Extensive microbial diversity within the chicken gut microbiome revealed by metagenomics and culture.</title>
        <authorList>
            <person name="Gilroy R."/>
            <person name="Ravi A."/>
            <person name="Getino M."/>
            <person name="Pursley I."/>
            <person name="Horton D.L."/>
            <person name="Alikhan N.F."/>
            <person name="Baker D."/>
            <person name="Gharbi K."/>
            <person name="Hall N."/>
            <person name="Watson M."/>
            <person name="Adriaenssens E.M."/>
            <person name="Foster-Nyarko E."/>
            <person name="Jarju S."/>
            <person name="Secka A."/>
            <person name="Antonio M."/>
            <person name="Oren A."/>
            <person name="Chaudhuri R.R."/>
            <person name="La Ragione R."/>
            <person name="Hildebrand F."/>
            <person name="Pallen M.J."/>
        </authorList>
    </citation>
    <scope>NUCLEOTIDE SEQUENCE</scope>
    <source>
        <strain evidence="4">6919</strain>
    </source>
</reference>
<name>A0A9D9IQ86_9BACT</name>
<feature type="domain" description="Calcineurin-like phosphoesterase" evidence="2">
    <location>
        <begin position="26"/>
        <end position="201"/>
    </location>
</feature>
<dbReference type="AlphaFoldDB" id="A0A9D9IQ86"/>
<evidence type="ECO:0000259" key="2">
    <source>
        <dbReference type="Pfam" id="PF00149"/>
    </source>
</evidence>
<dbReference type="InterPro" id="IPR015943">
    <property type="entry name" value="WD40/YVTN_repeat-like_dom_sf"/>
</dbReference>
<keyword evidence="1" id="KW-0732">Signal</keyword>
<evidence type="ECO:0000256" key="1">
    <source>
        <dbReference type="SAM" id="SignalP"/>
    </source>
</evidence>
<reference evidence="4" key="1">
    <citation type="submission" date="2020-10" db="EMBL/GenBank/DDBJ databases">
        <authorList>
            <person name="Gilroy R."/>
        </authorList>
    </citation>
    <scope>NUCLEOTIDE SEQUENCE</scope>
    <source>
        <strain evidence="4">6919</strain>
    </source>
</reference>
<dbReference type="SUPFAM" id="SSF50998">
    <property type="entry name" value="Quinoprotein alcohol dehydrogenase-like"/>
    <property type="match status" value="1"/>
</dbReference>
<feature type="domain" description="Pyrrolo-quinoline quinone repeat" evidence="3">
    <location>
        <begin position="375"/>
        <end position="453"/>
    </location>
</feature>
<dbReference type="Pfam" id="PF13360">
    <property type="entry name" value="PQQ_2"/>
    <property type="match status" value="2"/>
</dbReference>
<dbReference type="Gene3D" id="2.130.10.10">
    <property type="entry name" value="YVTN repeat-like/Quinoprotein amine dehydrogenase"/>
    <property type="match status" value="2"/>
</dbReference>
<dbReference type="Gene3D" id="3.60.21.10">
    <property type="match status" value="1"/>
</dbReference>
<comment type="caution">
    <text evidence="4">The sequence shown here is derived from an EMBL/GenBank/DDBJ whole genome shotgun (WGS) entry which is preliminary data.</text>
</comment>
<dbReference type="SUPFAM" id="SSF56300">
    <property type="entry name" value="Metallo-dependent phosphatases"/>
    <property type="match status" value="1"/>
</dbReference>
<dbReference type="Pfam" id="PF00149">
    <property type="entry name" value="Metallophos"/>
    <property type="match status" value="1"/>
</dbReference>
<gene>
    <name evidence="4" type="ORF">IAB88_03160</name>
</gene>
<feature type="chain" id="PRO_5038974666" evidence="1">
    <location>
        <begin position="25"/>
        <end position="614"/>
    </location>
</feature>
<dbReference type="SMART" id="SM00564">
    <property type="entry name" value="PQQ"/>
    <property type="match status" value="5"/>
</dbReference>
<dbReference type="InterPro" id="IPR018391">
    <property type="entry name" value="PQQ_b-propeller_rpt"/>
</dbReference>
<dbReference type="InterPro" id="IPR011047">
    <property type="entry name" value="Quinoprotein_ADH-like_sf"/>
</dbReference>
<dbReference type="InterPro" id="IPR002372">
    <property type="entry name" value="PQQ_rpt_dom"/>
</dbReference>
<feature type="signal peptide" evidence="1">
    <location>
        <begin position="1"/>
        <end position="24"/>
    </location>
</feature>
<dbReference type="InterPro" id="IPR029052">
    <property type="entry name" value="Metallo-depent_PP-like"/>
</dbReference>
<protein>
    <submittedName>
        <fullName evidence="4">PQQ-binding-like beta-propeller repeat protein</fullName>
    </submittedName>
</protein>
<evidence type="ECO:0000313" key="4">
    <source>
        <dbReference type="EMBL" id="MBO8475974.1"/>
    </source>
</evidence>
<dbReference type="EMBL" id="JADIMC010000036">
    <property type="protein sequence ID" value="MBO8475974.1"/>
    <property type="molecule type" value="Genomic_DNA"/>
</dbReference>
<feature type="domain" description="Pyrrolo-quinoline quinone repeat" evidence="3">
    <location>
        <begin position="295"/>
        <end position="361"/>
    </location>
</feature>
<dbReference type="PANTHER" id="PTHR34512">
    <property type="entry name" value="CELL SURFACE PROTEIN"/>
    <property type="match status" value="1"/>
</dbReference>
<proteinExistence type="predicted"/>
<accession>A0A9D9IQ86</accession>
<dbReference type="GO" id="GO:0016787">
    <property type="term" value="F:hydrolase activity"/>
    <property type="evidence" value="ECO:0007669"/>
    <property type="project" value="InterPro"/>
</dbReference>
<evidence type="ECO:0000259" key="3">
    <source>
        <dbReference type="Pfam" id="PF13360"/>
    </source>
</evidence>